<accession>A0ABV7Z6H2</accession>
<keyword evidence="1" id="KW-0732">Signal</keyword>
<evidence type="ECO:0000313" key="2">
    <source>
        <dbReference type="EMBL" id="MFC3831850.1"/>
    </source>
</evidence>
<dbReference type="InterPro" id="IPR015943">
    <property type="entry name" value="WD40/YVTN_repeat-like_dom_sf"/>
</dbReference>
<evidence type="ECO:0000256" key="1">
    <source>
        <dbReference type="SAM" id="SignalP"/>
    </source>
</evidence>
<protein>
    <submittedName>
        <fullName evidence="2">WD40 repeat domain-containing protein</fullName>
    </submittedName>
</protein>
<gene>
    <name evidence="2" type="ORF">ACFOSB_03105</name>
</gene>
<feature type="chain" id="PRO_5047342171" evidence="1">
    <location>
        <begin position="31"/>
        <end position="324"/>
    </location>
</feature>
<dbReference type="Gene3D" id="2.130.10.10">
    <property type="entry name" value="YVTN repeat-like/Quinoprotein amine dehydrogenase"/>
    <property type="match status" value="1"/>
</dbReference>
<evidence type="ECO:0000313" key="3">
    <source>
        <dbReference type="Proteomes" id="UP001595803"/>
    </source>
</evidence>
<comment type="caution">
    <text evidence="2">The sequence shown here is derived from an EMBL/GenBank/DDBJ whole genome shotgun (WGS) entry which is preliminary data.</text>
</comment>
<organism evidence="2 3">
    <name type="scientific">Deinococcus rufus</name>
    <dbReference type="NCBI Taxonomy" id="2136097"/>
    <lineage>
        <taxon>Bacteria</taxon>
        <taxon>Thermotogati</taxon>
        <taxon>Deinococcota</taxon>
        <taxon>Deinococci</taxon>
        <taxon>Deinococcales</taxon>
        <taxon>Deinococcaceae</taxon>
        <taxon>Deinococcus</taxon>
    </lineage>
</organism>
<keyword evidence="3" id="KW-1185">Reference proteome</keyword>
<feature type="signal peptide" evidence="1">
    <location>
        <begin position="1"/>
        <end position="30"/>
    </location>
</feature>
<proteinExistence type="predicted"/>
<dbReference type="EMBL" id="JBHRZG010000002">
    <property type="protein sequence ID" value="MFC3831850.1"/>
    <property type="molecule type" value="Genomic_DNA"/>
</dbReference>
<dbReference type="PANTHER" id="PTHR47197">
    <property type="entry name" value="PROTEIN NIRF"/>
    <property type="match status" value="1"/>
</dbReference>
<dbReference type="PANTHER" id="PTHR47197:SF3">
    <property type="entry name" value="DIHYDRO-HEME D1 DEHYDROGENASE"/>
    <property type="match status" value="1"/>
</dbReference>
<dbReference type="InterPro" id="IPR051200">
    <property type="entry name" value="Host-pathogen_enzymatic-act"/>
</dbReference>
<reference evidence="3" key="1">
    <citation type="journal article" date="2019" name="Int. J. Syst. Evol. Microbiol.">
        <title>The Global Catalogue of Microorganisms (GCM) 10K type strain sequencing project: providing services to taxonomists for standard genome sequencing and annotation.</title>
        <authorList>
            <consortium name="The Broad Institute Genomics Platform"/>
            <consortium name="The Broad Institute Genome Sequencing Center for Infectious Disease"/>
            <person name="Wu L."/>
            <person name="Ma J."/>
        </authorList>
    </citation>
    <scope>NUCLEOTIDE SEQUENCE [LARGE SCALE GENOMIC DNA]</scope>
    <source>
        <strain evidence="3">CCTCC AB 2017081</strain>
    </source>
</reference>
<dbReference type="Proteomes" id="UP001595803">
    <property type="component" value="Unassembled WGS sequence"/>
</dbReference>
<dbReference type="SUPFAM" id="SSF50998">
    <property type="entry name" value="Quinoprotein alcohol dehydrogenase-like"/>
    <property type="match status" value="1"/>
</dbReference>
<name>A0ABV7Z6H2_9DEIO</name>
<sequence length="324" mass="34314">MKLIFSARTSTVCVLAVTTALTLASSFALAAQVKLLGKLQSIPVSHTDGVRSDPVNGVSYFTSGSTLFAYELATWKPKWQVKLSDAAYGAFDSSRDGKLIAIRDGNSLALLSPKDGARIRSLRVATSYEGVRFSPDGGTLTVFGDGGVNVVDLNTGAIREIGDCTQADANSLEYSRDGKRVIAASCMGGVQVIDVVSGKVVKKFETEKYVTSIAKSGDSGSFLVTGTENAFYLLPGSLDSVDAFSTDAAADTLSSALNGDGSLAVFSDYGYLYLVDFKKGSLKGLQYMTEVSGQTSELSFSRDGQTILVGHHDGISRFKISDFR</sequence>
<dbReference type="RefSeq" id="WP_322473904.1">
    <property type="nucleotide sequence ID" value="NZ_JBHRZG010000002.1"/>
</dbReference>
<dbReference type="InterPro" id="IPR011047">
    <property type="entry name" value="Quinoprotein_ADH-like_sf"/>
</dbReference>